<keyword evidence="3 5" id="KW-0479">Metal-binding</keyword>
<dbReference type="HAMAP" id="MF_00265">
    <property type="entry name" value="VapC_Nob1"/>
    <property type="match status" value="1"/>
</dbReference>
<proteinExistence type="inferred from homology"/>
<feature type="domain" description="PIN" evidence="6">
    <location>
        <begin position="2"/>
        <end position="122"/>
    </location>
</feature>
<dbReference type="InterPro" id="IPR022907">
    <property type="entry name" value="VapC_family"/>
</dbReference>
<dbReference type="GO" id="GO:0000287">
    <property type="term" value="F:magnesium ion binding"/>
    <property type="evidence" value="ECO:0007669"/>
    <property type="project" value="UniProtKB-UniRule"/>
</dbReference>
<reference evidence="7 8" key="1">
    <citation type="submission" date="2014-06" db="EMBL/GenBank/DDBJ databases">
        <title>Rhizobium pelagicum/R2-400B4.</title>
        <authorList>
            <person name="Kimes N.E."/>
            <person name="Lopez-Perez M."/>
        </authorList>
    </citation>
    <scope>NUCLEOTIDE SEQUENCE [LARGE SCALE GENOMIC DNA]</scope>
    <source>
        <strain evidence="7 8">R2-400B4</strain>
    </source>
</reference>
<keyword evidence="1 5" id="KW-1277">Toxin-antitoxin system</keyword>
<evidence type="ECO:0000313" key="7">
    <source>
        <dbReference type="EMBL" id="KEQ09561.1"/>
    </source>
</evidence>
<dbReference type="InterPro" id="IPR002716">
    <property type="entry name" value="PIN_dom"/>
</dbReference>
<feature type="binding site" evidence="5">
    <location>
        <position position="5"/>
    </location>
    <ligand>
        <name>Mg(2+)</name>
        <dbReference type="ChEBI" id="CHEBI:18420"/>
    </ligand>
</feature>
<comment type="caution">
    <text evidence="7">The sequence shown here is derived from an EMBL/GenBank/DDBJ whole genome shotgun (WGS) entry which is preliminary data.</text>
</comment>
<dbReference type="GO" id="GO:0090729">
    <property type="term" value="F:toxin activity"/>
    <property type="evidence" value="ECO:0007669"/>
    <property type="project" value="UniProtKB-KW"/>
</dbReference>
<evidence type="ECO:0000256" key="5">
    <source>
        <dbReference type="HAMAP-Rule" id="MF_00265"/>
    </source>
</evidence>
<dbReference type="OrthoDB" id="32625at2"/>
<dbReference type="Gene3D" id="3.40.50.1010">
    <property type="entry name" value="5'-nuclease"/>
    <property type="match status" value="1"/>
</dbReference>
<comment type="cofactor">
    <cofactor evidence="5">
        <name>Mg(2+)</name>
        <dbReference type="ChEBI" id="CHEBI:18420"/>
    </cofactor>
</comment>
<name>A0A922P2D5_9HYPH</name>
<dbReference type="EC" id="3.1.-.-" evidence="5"/>
<protein>
    <recommendedName>
        <fullName evidence="5">Ribonuclease VapC</fullName>
        <shortName evidence="5">RNase VapC</shortName>
        <ecNumber evidence="5">3.1.-.-</ecNumber>
    </recommendedName>
    <alternativeName>
        <fullName evidence="5">Toxin VapC</fullName>
    </alternativeName>
</protein>
<dbReference type="EMBL" id="JOKJ01000007">
    <property type="protein sequence ID" value="KEQ09561.1"/>
    <property type="molecule type" value="Genomic_DNA"/>
</dbReference>
<dbReference type="Proteomes" id="UP000052167">
    <property type="component" value="Unassembled WGS sequence"/>
</dbReference>
<evidence type="ECO:0000256" key="4">
    <source>
        <dbReference type="ARBA" id="ARBA00022801"/>
    </source>
</evidence>
<evidence type="ECO:0000256" key="2">
    <source>
        <dbReference type="ARBA" id="ARBA00022722"/>
    </source>
</evidence>
<dbReference type="SUPFAM" id="SSF88723">
    <property type="entry name" value="PIN domain-like"/>
    <property type="match status" value="1"/>
</dbReference>
<dbReference type="GO" id="GO:0004540">
    <property type="term" value="F:RNA nuclease activity"/>
    <property type="evidence" value="ECO:0007669"/>
    <property type="project" value="InterPro"/>
</dbReference>
<feature type="binding site" evidence="5">
    <location>
        <position position="97"/>
    </location>
    <ligand>
        <name>Mg(2+)</name>
        <dbReference type="ChEBI" id="CHEBI:18420"/>
    </ligand>
</feature>
<sequence>MMVVDTSALISILKREDLADACERALALESHVIISAGTLVEARIVTLRAGRGSDLEEIIAATISEVIPVTHERARFISDVYWSWGKGFHPASLNFGDCFAYATAKEFDCPLLYVGNDFAQTDVRAALAGSSSPM</sequence>
<evidence type="ECO:0000256" key="3">
    <source>
        <dbReference type="ARBA" id="ARBA00022723"/>
    </source>
</evidence>
<dbReference type="InterPro" id="IPR029060">
    <property type="entry name" value="PIN-like_dom_sf"/>
</dbReference>
<dbReference type="Pfam" id="PF01850">
    <property type="entry name" value="PIN"/>
    <property type="match status" value="1"/>
</dbReference>
<dbReference type="AlphaFoldDB" id="A0A922P2D5"/>
<gene>
    <name evidence="5" type="primary">vapC</name>
    <name evidence="7" type="ORF">GV68_24380</name>
</gene>
<keyword evidence="2 5" id="KW-0540">Nuclease</keyword>
<accession>A0A922P2D5</accession>
<organism evidence="7 8">
    <name type="scientific">Pseudorhizobium pelagicum</name>
    <dbReference type="NCBI Taxonomy" id="1509405"/>
    <lineage>
        <taxon>Bacteria</taxon>
        <taxon>Pseudomonadati</taxon>
        <taxon>Pseudomonadota</taxon>
        <taxon>Alphaproteobacteria</taxon>
        <taxon>Hyphomicrobiales</taxon>
        <taxon>Rhizobiaceae</taxon>
        <taxon>Rhizobium/Agrobacterium group</taxon>
        <taxon>Pseudorhizobium</taxon>
    </lineage>
</organism>
<keyword evidence="5" id="KW-0460">Magnesium</keyword>
<keyword evidence="4 5" id="KW-0378">Hydrolase</keyword>
<dbReference type="CDD" id="cd09871">
    <property type="entry name" value="PIN_MtVapC28-VapC30-like"/>
    <property type="match status" value="1"/>
</dbReference>
<evidence type="ECO:0000313" key="8">
    <source>
        <dbReference type="Proteomes" id="UP000052167"/>
    </source>
</evidence>
<dbReference type="GO" id="GO:0016787">
    <property type="term" value="F:hydrolase activity"/>
    <property type="evidence" value="ECO:0007669"/>
    <property type="project" value="UniProtKB-KW"/>
</dbReference>
<keyword evidence="5" id="KW-0800">Toxin</keyword>
<keyword evidence="8" id="KW-1185">Reference proteome</keyword>
<comment type="similarity">
    <text evidence="5">Belongs to the PINc/VapC protein family.</text>
</comment>
<dbReference type="RefSeq" id="WP_037165729.1">
    <property type="nucleotide sequence ID" value="NZ_CAJXID010000017.1"/>
</dbReference>
<evidence type="ECO:0000256" key="1">
    <source>
        <dbReference type="ARBA" id="ARBA00022649"/>
    </source>
</evidence>
<evidence type="ECO:0000259" key="6">
    <source>
        <dbReference type="Pfam" id="PF01850"/>
    </source>
</evidence>
<comment type="function">
    <text evidence="5">Toxic component of a toxin-antitoxin (TA) system. An RNase.</text>
</comment>